<organism evidence="2 3">
    <name type="scientific">Trifolium medium</name>
    <dbReference type="NCBI Taxonomy" id="97028"/>
    <lineage>
        <taxon>Eukaryota</taxon>
        <taxon>Viridiplantae</taxon>
        <taxon>Streptophyta</taxon>
        <taxon>Embryophyta</taxon>
        <taxon>Tracheophyta</taxon>
        <taxon>Spermatophyta</taxon>
        <taxon>Magnoliopsida</taxon>
        <taxon>eudicotyledons</taxon>
        <taxon>Gunneridae</taxon>
        <taxon>Pentapetalae</taxon>
        <taxon>rosids</taxon>
        <taxon>fabids</taxon>
        <taxon>Fabales</taxon>
        <taxon>Fabaceae</taxon>
        <taxon>Papilionoideae</taxon>
        <taxon>50 kb inversion clade</taxon>
        <taxon>NPAAA clade</taxon>
        <taxon>Hologalegina</taxon>
        <taxon>IRL clade</taxon>
        <taxon>Trifolieae</taxon>
        <taxon>Trifolium</taxon>
    </lineage>
</organism>
<feature type="non-terminal residue" evidence="2">
    <location>
        <position position="1"/>
    </location>
</feature>
<sequence length="81" mass="8599">AGEERNSQPSQGVGQRLPGALEINYPGISGESIFRDLEQPGGEPAPQPEAAQPGQVPEGQKGEVFEKINTRLLFAASKKRG</sequence>
<feature type="non-terminal residue" evidence="2">
    <location>
        <position position="81"/>
    </location>
</feature>
<dbReference type="EMBL" id="LXQA010751715">
    <property type="protein sequence ID" value="MCI69230.1"/>
    <property type="molecule type" value="Genomic_DNA"/>
</dbReference>
<name>A0A392U9X4_9FABA</name>
<evidence type="ECO:0000313" key="3">
    <source>
        <dbReference type="Proteomes" id="UP000265520"/>
    </source>
</evidence>
<keyword evidence="3" id="KW-1185">Reference proteome</keyword>
<evidence type="ECO:0000256" key="1">
    <source>
        <dbReference type="SAM" id="MobiDB-lite"/>
    </source>
</evidence>
<reference evidence="2 3" key="1">
    <citation type="journal article" date="2018" name="Front. Plant Sci.">
        <title>Red Clover (Trifolium pratense) and Zigzag Clover (T. medium) - A Picture of Genomic Similarities and Differences.</title>
        <authorList>
            <person name="Dluhosova J."/>
            <person name="Istvanek J."/>
            <person name="Nedelnik J."/>
            <person name="Repkova J."/>
        </authorList>
    </citation>
    <scope>NUCLEOTIDE SEQUENCE [LARGE SCALE GENOMIC DNA]</scope>
    <source>
        <strain evidence="3">cv. 10/8</strain>
        <tissue evidence="2">Leaf</tissue>
    </source>
</reference>
<protein>
    <submittedName>
        <fullName evidence="2">Uncharacterized protein</fullName>
    </submittedName>
</protein>
<evidence type="ECO:0000313" key="2">
    <source>
        <dbReference type="EMBL" id="MCI69230.1"/>
    </source>
</evidence>
<accession>A0A392U9X4</accession>
<feature type="compositionally biased region" description="Low complexity" evidence="1">
    <location>
        <begin position="39"/>
        <end position="58"/>
    </location>
</feature>
<proteinExistence type="predicted"/>
<comment type="caution">
    <text evidence="2">The sequence shown here is derived from an EMBL/GenBank/DDBJ whole genome shotgun (WGS) entry which is preliminary data.</text>
</comment>
<feature type="region of interest" description="Disordered" evidence="1">
    <location>
        <begin position="1"/>
        <end position="62"/>
    </location>
</feature>
<dbReference type="AlphaFoldDB" id="A0A392U9X4"/>
<dbReference type="Proteomes" id="UP000265520">
    <property type="component" value="Unassembled WGS sequence"/>
</dbReference>